<keyword evidence="3" id="KW-1185">Reference proteome</keyword>
<reference evidence="2 3" key="1">
    <citation type="submission" date="2024-05" db="EMBL/GenBank/DDBJ databases">
        <authorList>
            <person name="Wallberg A."/>
        </authorList>
    </citation>
    <scope>NUCLEOTIDE SEQUENCE [LARGE SCALE GENOMIC DNA]</scope>
</reference>
<feature type="non-terminal residue" evidence="2">
    <location>
        <position position="205"/>
    </location>
</feature>
<dbReference type="GO" id="GO:0004601">
    <property type="term" value="F:peroxidase activity"/>
    <property type="evidence" value="ECO:0007669"/>
    <property type="project" value="UniProtKB-KW"/>
</dbReference>
<organism evidence="2 3">
    <name type="scientific">Meganyctiphanes norvegica</name>
    <name type="common">Northern krill</name>
    <name type="synonym">Thysanopoda norvegica</name>
    <dbReference type="NCBI Taxonomy" id="48144"/>
    <lineage>
        <taxon>Eukaryota</taxon>
        <taxon>Metazoa</taxon>
        <taxon>Ecdysozoa</taxon>
        <taxon>Arthropoda</taxon>
        <taxon>Crustacea</taxon>
        <taxon>Multicrustacea</taxon>
        <taxon>Malacostraca</taxon>
        <taxon>Eumalacostraca</taxon>
        <taxon>Eucarida</taxon>
        <taxon>Euphausiacea</taxon>
        <taxon>Euphausiidae</taxon>
        <taxon>Meganyctiphanes</taxon>
    </lineage>
</organism>
<evidence type="ECO:0000256" key="1">
    <source>
        <dbReference type="ARBA" id="ARBA00022559"/>
    </source>
</evidence>
<evidence type="ECO:0000313" key="2">
    <source>
        <dbReference type="EMBL" id="CAL4183014.1"/>
    </source>
</evidence>
<dbReference type="GO" id="GO:0006979">
    <property type="term" value="P:response to oxidative stress"/>
    <property type="evidence" value="ECO:0007669"/>
    <property type="project" value="InterPro"/>
</dbReference>
<evidence type="ECO:0000313" key="3">
    <source>
        <dbReference type="Proteomes" id="UP001497623"/>
    </source>
</evidence>
<comment type="caution">
    <text evidence="2">The sequence shown here is derived from an EMBL/GenBank/DDBJ whole genome shotgun (WGS) entry which is preliminary data.</text>
</comment>
<dbReference type="InterPro" id="IPR037120">
    <property type="entry name" value="Haem_peroxidase_sf_animal"/>
</dbReference>
<dbReference type="GO" id="GO:0020037">
    <property type="term" value="F:heme binding"/>
    <property type="evidence" value="ECO:0007669"/>
    <property type="project" value="InterPro"/>
</dbReference>
<sequence>SRLFQRDRSQQLHPHELLQIFRFPSGDAREIARAAEKIEQTIQIVARHVDSGMEFNLTGFSYRDLLSPEKLELLNEMSGCEAHRRNINCDDMCFHSKYRSVDGSCNNLQNPLWGASLTGFRRILQPEYENGFNTPIGWSKTRRYNGFFKPSARLVSTRIVSTEEISPDEHCTHMLMQWGQFLDHDITHALPSISTESFNENDVCQ</sequence>
<dbReference type="AlphaFoldDB" id="A0AAV2SHB3"/>
<gene>
    <name evidence="2" type="ORF">MNOR_LOCUS35650</name>
</gene>
<name>A0AAV2SHB3_MEGNR</name>
<accession>A0AAV2SHB3</accession>
<dbReference type="PANTHER" id="PTHR11475">
    <property type="entry name" value="OXIDASE/PEROXIDASE"/>
    <property type="match status" value="1"/>
</dbReference>
<dbReference type="InterPro" id="IPR019791">
    <property type="entry name" value="Haem_peroxidase_animal"/>
</dbReference>
<proteinExistence type="predicted"/>
<dbReference type="PROSITE" id="PS50292">
    <property type="entry name" value="PEROXIDASE_3"/>
    <property type="match status" value="1"/>
</dbReference>
<dbReference type="GO" id="GO:0005615">
    <property type="term" value="C:extracellular space"/>
    <property type="evidence" value="ECO:0007669"/>
    <property type="project" value="TreeGrafter"/>
</dbReference>
<dbReference type="Pfam" id="PF03098">
    <property type="entry name" value="An_peroxidase"/>
    <property type="match status" value="1"/>
</dbReference>
<feature type="non-terminal residue" evidence="2">
    <location>
        <position position="1"/>
    </location>
</feature>
<dbReference type="Proteomes" id="UP001497623">
    <property type="component" value="Unassembled WGS sequence"/>
</dbReference>
<dbReference type="EMBL" id="CAXKWB010060425">
    <property type="protein sequence ID" value="CAL4183014.1"/>
    <property type="molecule type" value="Genomic_DNA"/>
</dbReference>
<dbReference type="SUPFAM" id="SSF48113">
    <property type="entry name" value="Heme-dependent peroxidases"/>
    <property type="match status" value="1"/>
</dbReference>
<protein>
    <submittedName>
        <fullName evidence="2">Uncharacterized protein</fullName>
    </submittedName>
</protein>
<keyword evidence="1" id="KW-0575">Peroxidase</keyword>
<keyword evidence="1" id="KW-0560">Oxidoreductase</keyword>
<dbReference type="Gene3D" id="1.10.640.10">
    <property type="entry name" value="Haem peroxidase domain superfamily, animal type"/>
    <property type="match status" value="1"/>
</dbReference>
<dbReference type="PANTHER" id="PTHR11475:SF58">
    <property type="entry name" value="PEROXIDASIN"/>
    <property type="match status" value="1"/>
</dbReference>
<dbReference type="InterPro" id="IPR010255">
    <property type="entry name" value="Haem_peroxidase_sf"/>
</dbReference>